<comment type="caution">
    <text evidence="1">The sequence shown here is derived from an EMBL/GenBank/DDBJ whole genome shotgun (WGS) entry which is preliminary data.</text>
</comment>
<name>A0A5J4K4W4_9CHLR</name>
<gene>
    <name evidence="1" type="ORF">KTAU_04290</name>
</gene>
<protein>
    <submittedName>
        <fullName evidence="1">Uncharacterized protein</fullName>
    </submittedName>
</protein>
<dbReference type="Proteomes" id="UP000334820">
    <property type="component" value="Unassembled WGS sequence"/>
</dbReference>
<accession>A0A5J4K4W4</accession>
<keyword evidence="2" id="KW-1185">Reference proteome</keyword>
<dbReference type="EMBL" id="BKZV01000001">
    <property type="protein sequence ID" value="GER81791.1"/>
    <property type="molecule type" value="Genomic_DNA"/>
</dbReference>
<sequence>MVSCQFLNYTLGSGQSRKKPCYLPHLMPGEAGAGRKPAGLCTVASEAVGNNKEGK</sequence>
<proteinExistence type="predicted"/>
<organism evidence="1 2">
    <name type="scientific">Thermogemmatispora aurantia</name>
    <dbReference type="NCBI Taxonomy" id="2045279"/>
    <lineage>
        <taxon>Bacteria</taxon>
        <taxon>Bacillati</taxon>
        <taxon>Chloroflexota</taxon>
        <taxon>Ktedonobacteria</taxon>
        <taxon>Thermogemmatisporales</taxon>
        <taxon>Thermogemmatisporaceae</taxon>
        <taxon>Thermogemmatispora</taxon>
    </lineage>
</organism>
<dbReference type="AlphaFoldDB" id="A0A5J4K4W4"/>
<reference evidence="1 2" key="1">
    <citation type="journal article" date="2019" name="Int. J. Syst. Evol. Microbiol.">
        <title>Thermogemmatispora aurantia sp. nov. and Thermogemmatispora argillosa sp. nov., within the class Ktedonobacteria, and emended description of the genus Thermogemmatispora.</title>
        <authorList>
            <person name="Zheng Y."/>
            <person name="Wang C.M."/>
            <person name="Sakai Y."/>
            <person name="Abe K."/>
            <person name="Yokota A."/>
            <person name="Yabe S."/>
        </authorList>
    </citation>
    <scope>NUCLEOTIDE SEQUENCE [LARGE SCALE GENOMIC DNA]</scope>
    <source>
        <strain evidence="1 2">A1-2</strain>
    </source>
</reference>
<evidence type="ECO:0000313" key="1">
    <source>
        <dbReference type="EMBL" id="GER81791.1"/>
    </source>
</evidence>
<evidence type="ECO:0000313" key="2">
    <source>
        <dbReference type="Proteomes" id="UP000334820"/>
    </source>
</evidence>